<accession>A0A7X6DK42</accession>
<dbReference type="InterPro" id="IPR011322">
    <property type="entry name" value="N-reg_PII-like_a/b"/>
</dbReference>
<dbReference type="PROSITE" id="PS51343">
    <property type="entry name" value="PII_GLNB_DOM"/>
    <property type="match status" value="1"/>
</dbReference>
<dbReference type="InterPro" id="IPR015867">
    <property type="entry name" value="N-reg_PII/ATP_PRibTrfase_C"/>
</dbReference>
<sequence length="112" mass="12172">MKEIKAYVHRDRVADVIAALKESPAWGGTAGDSSHNLAVYLVRGMVAAAHGEDRHYSTDLGDEVVNEYKLEMICTPEETEGFIKLIAANARTGSSPAGWISVSDLEQAIRIQ</sequence>
<dbReference type="Gene3D" id="3.30.70.120">
    <property type="match status" value="1"/>
</dbReference>
<dbReference type="InterPro" id="IPR002187">
    <property type="entry name" value="N-reg_PII"/>
</dbReference>
<comment type="caution">
    <text evidence="1">The sequence shown here is derived from an EMBL/GenBank/DDBJ whole genome shotgun (WGS) entry which is preliminary data.</text>
</comment>
<protein>
    <submittedName>
        <fullName evidence="1">P-II family nitrogen regulator</fullName>
    </submittedName>
</protein>
<dbReference type="EMBL" id="VTOX01000011">
    <property type="protein sequence ID" value="NKE68632.1"/>
    <property type="molecule type" value="Genomic_DNA"/>
</dbReference>
<dbReference type="GO" id="GO:0030234">
    <property type="term" value="F:enzyme regulator activity"/>
    <property type="evidence" value="ECO:0007669"/>
    <property type="project" value="InterPro"/>
</dbReference>
<dbReference type="AlphaFoldDB" id="A0A7X6DK42"/>
<reference evidence="1 2" key="1">
    <citation type="journal article" date="2020" name="Nature">
        <title>Bacterial chemolithoautotrophy via manganese oxidation.</title>
        <authorList>
            <person name="Yu H."/>
            <person name="Leadbetter J.R."/>
        </authorList>
    </citation>
    <scope>NUCLEOTIDE SEQUENCE [LARGE SCALE GENOMIC DNA]</scope>
    <source>
        <strain evidence="1 2">RBP-1</strain>
    </source>
</reference>
<evidence type="ECO:0000313" key="1">
    <source>
        <dbReference type="EMBL" id="NKE68632.1"/>
    </source>
</evidence>
<dbReference type="SUPFAM" id="SSF54913">
    <property type="entry name" value="GlnB-like"/>
    <property type="match status" value="1"/>
</dbReference>
<dbReference type="Proteomes" id="UP000521868">
    <property type="component" value="Unassembled WGS sequence"/>
</dbReference>
<dbReference type="GO" id="GO:0006808">
    <property type="term" value="P:regulation of nitrogen utilization"/>
    <property type="evidence" value="ECO:0007669"/>
    <property type="project" value="InterPro"/>
</dbReference>
<evidence type="ECO:0000313" key="2">
    <source>
        <dbReference type="Proteomes" id="UP000521868"/>
    </source>
</evidence>
<proteinExistence type="predicted"/>
<gene>
    <name evidence="1" type="ORF">RAMLITH_22685</name>
</gene>
<name>A0A7X6DK42_9BURK</name>
<keyword evidence="2" id="KW-1185">Reference proteome</keyword>
<dbReference type="RefSeq" id="WP_168109758.1">
    <property type="nucleotide sequence ID" value="NZ_VTOX01000011.1"/>
</dbReference>
<organism evidence="1 2">
    <name type="scientific">Ramlibacter lithotrophicus</name>
    <dbReference type="NCBI Taxonomy" id="2606681"/>
    <lineage>
        <taxon>Bacteria</taxon>
        <taxon>Pseudomonadati</taxon>
        <taxon>Pseudomonadota</taxon>
        <taxon>Betaproteobacteria</taxon>
        <taxon>Burkholderiales</taxon>
        <taxon>Comamonadaceae</taxon>
        <taxon>Ramlibacter</taxon>
    </lineage>
</organism>